<evidence type="ECO:0000313" key="2">
    <source>
        <dbReference type="EMBL" id="MDN6900198.1"/>
    </source>
</evidence>
<feature type="transmembrane region" description="Helical" evidence="1">
    <location>
        <begin position="69"/>
        <end position="91"/>
    </location>
</feature>
<protein>
    <submittedName>
        <fullName evidence="2">Uncharacterized protein</fullName>
    </submittedName>
</protein>
<sequence length="191" mass="21942">MIKNAFNKRNVFIFMILSLIFYSIIFVTFKNFGSVFLDNALKLTQANQPFLIKFFTNLQRVYSNAVIQIIFRLLQFAIMFFLLKAMLRVCFVLENKLRKAVLEHERLINDQFLLKIVFINSAGQLCLALLTIVLGEQLIMFSAEAYAVYGLCCLVVKLVFAFLPYIKKSGAGLSCIFYSVFQIIILIGMVI</sequence>
<accession>A0AAJ1R8W0</accession>
<organism evidence="2 3">
    <name type="scientific">Oenococcus sicerae</name>
    <dbReference type="NCBI Taxonomy" id="2203724"/>
    <lineage>
        <taxon>Bacteria</taxon>
        <taxon>Bacillati</taxon>
        <taxon>Bacillota</taxon>
        <taxon>Bacilli</taxon>
        <taxon>Lactobacillales</taxon>
        <taxon>Lactobacillaceae</taxon>
        <taxon>Oenococcus</taxon>
    </lineage>
</organism>
<evidence type="ECO:0000313" key="3">
    <source>
        <dbReference type="Proteomes" id="UP001167919"/>
    </source>
</evidence>
<keyword evidence="1" id="KW-0472">Membrane</keyword>
<comment type="caution">
    <text evidence="2">The sequence shown here is derived from an EMBL/GenBank/DDBJ whole genome shotgun (WGS) entry which is preliminary data.</text>
</comment>
<name>A0AAJ1R8W0_9LACO</name>
<feature type="transmembrane region" description="Helical" evidence="1">
    <location>
        <begin position="112"/>
        <end position="134"/>
    </location>
</feature>
<feature type="transmembrane region" description="Helical" evidence="1">
    <location>
        <begin position="173"/>
        <end position="190"/>
    </location>
</feature>
<keyword evidence="1" id="KW-1133">Transmembrane helix</keyword>
<dbReference type="EMBL" id="SDWY01000002">
    <property type="protein sequence ID" value="MDN6900198.1"/>
    <property type="molecule type" value="Genomic_DNA"/>
</dbReference>
<dbReference type="Proteomes" id="UP001167919">
    <property type="component" value="Unassembled WGS sequence"/>
</dbReference>
<keyword evidence="1" id="KW-0812">Transmembrane</keyword>
<dbReference type="RefSeq" id="WP_301711098.1">
    <property type="nucleotide sequence ID" value="NZ_SDWY01000002.1"/>
</dbReference>
<evidence type="ECO:0000256" key="1">
    <source>
        <dbReference type="SAM" id="Phobius"/>
    </source>
</evidence>
<feature type="transmembrane region" description="Helical" evidence="1">
    <location>
        <begin position="146"/>
        <end position="166"/>
    </location>
</feature>
<feature type="transmembrane region" description="Helical" evidence="1">
    <location>
        <begin position="12"/>
        <end position="29"/>
    </location>
</feature>
<gene>
    <name evidence="2" type="ORF">EVC35_04155</name>
</gene>
<dbReference type="AlphaFoldDB" id="A0AAJ1R8W0"/>
<reference evidence="2" key="1">
    <citation type="submission" date="2019-01" db="EMBL/GenBank/DDBJ databases">
        <title>Oenococcus sicerae UCMA17102.</title>
        <authorList>
            <person name="Cousin F.J."/>
            <person name="Le Guellec R."/>
            <person name="Cretenet M."/>
        </authorList>
    </citation>
    <scope>NUCLEOTIDE SEQUENCE</scope>
    <source>
        <strain evidence="2">UCMA17102</strain>
    </source>
</reference>
<proteinExistence type="predicted"/>